<dbReference type="Gene3D" id="2.40.10.10">
    <property type="entry name" value="Trypsin-like serine proteases"/>
    <property type="match status" value="2"/>
</dbReference>
<dbReference type="InterPro" id="IPR009003">
    <property type="entry name" value="Peptidase_S1_PA"/>
</dbReference>
<dbReference type="RefSeq" id="XP_060433691.1">
    <property type="nucleotide sequence ID" value="XM_060574109.1"/>
</dbReference>
<evidence type="ECO:0000313" key="2">
    <source>
        <dbReference type="EMBL" id="KAK1689996.1"/>
    </source>
</evidence>
<keyword evidence="3" id="KW-1185">Reference proteome</keyword>
<dbReference type="Pfam" id="PF13365">
    <property type="entry name" value="Trypsin_2"/>
    <property type="match status" value="1"/>
</dbReference>
<feature type="compositionally biased region" description="Polar residues" evidence="1">
    <location>
        <begin position="29"/>
        <end position="39"/>
    </location>
</feature>
<dbReference type="SUPFAM" id="SSF50494">
    <property type="entry name" value="Trypsin-like serine proteases"/>
    <property type="match status" value="1"/>
</dbReference>
<evidence type="ECO:0000256" key="1">
    <source>
        <dbReference type="SAM" id="MobiDB-lite"/>
    </source>
</evidence>
<reference evidence="2" key="1">
    <citation type="submission" date="2021-06" db="EMBL/GenBank/DDBJ databases">
        <title>Comparative genomics, transcriptomics and evolutionary studies reveal genomic signatures of adaptation to plant cell wall in hemibiotrophic fungi.</title>
        <authorList>
            <consortium name="DOE Joint Genome Institute"/>
            <person name="Baroncelli R."/>
            <person name="Diaz J.F."/>
            <person name="Benocci T."/>
            <person name="Peng M."/>
            <person name="Battaglia E."/>
            <person name="Haridas S."/>
            <person name="Andreopoulos W."/>
            <person name="Labutti K."/>
            <person name="Pangilinan J."/>
            <person name="Floch G.L."/>
            <person name="Makela M.R."/>
            <person name="Henrissat B."/>
            <person name="Grigoriev I.V."/>
            <person name="Crouch J.A."/>
            <person name="De Vries R.P."/>
            <person name="Sukno S.A."/>
            <person name="Thon M.R."/>
        </authorList>
    </citation>
    <scope>NUCLEOTIDE SEQUENCE</scope>
    <source>
        <strain evidence="2">CBS 193.32</strain>
    </source>
</reference>
<name>A0AAJ0EZU3_9PEZI</name>
<gene>
    <name evidence="2" type="ORF">BDP55DRAFT_652359</name>
</gene>
<dbReference type="InterPro" id="IPR043504">
    <property type="entry name" value="Peptidase_S1_PA_chymotrypsin"/>
</dbReference>
<dbReference type="EMBL" id="JAHMHR010000007">
    <property type="protein sequence ID" value="KAK1689996.1"/>
    <property type="molecule type" value="Genomic_DNA"/>
</dbReference>
<protein>
    <submittedName>
        <fullName evidence="2">Trypsin-like cysteine/serine peptidase domain-containing protein</fullName>
    </submittedName>
</protein>
<accession>A0AAJ0EZU3</accession>
<dbReference type="Proteomes" id="UP001224890">
    <property type="component" value="Unassembled WGS sequence"/>
</dbReference>
<evidence type="ECO:0000313" key="3">
    <source>
        <dbReference type="Proteomes" id="UP001224890"/>
    </source>
</evidence>
<comment type="caution">
    <text evidence="2">The sequence shown here is derived from an EMBL/GenBank/DDBJ whole genome shotgun (WGS) entry which is preliminary data.</text>
</comment>
<feature type="region of interest" description="Disordered" evidence="1">
    <location>
        <begin position="1"/>
        <end position="40"/>
    </location>
</feature>
<sequence>MEEVPQKPAVSRRRPRQTARMDNAAAASSRPSQTTNSDSDCFIIEPEHNTTGMTVKGLHILPEIIHVGLKLKDLGKESIQLLLEKRQLLIETPFDVPPDMKRKGLASSVMATLVFAQEEAGTAVCISPNGILLTCSHCTAETIDDFDDSKSHWLLFASGQVVEAKALAWDGRRDLALLKIISAQQSPPSSGPSSSPPSGGFPFITLSSTPPVLKARVICVGHPGSEDFEATMPGTKTDYDVLHLSTGTFRGCAEGQDPQDNSDIGALMHSCWTYWGHSGAPLVDRKTGTLIGIHSSWDDETGMRRGIAWEAISEFLEENKRYL</sequence>
<dbReference type="GeneID" id="85458635"/>
<proteinExistence type="predicted"/>
<organism evidence="2 3">
    <name type="scientific">Colletotrichum godetiae</name>
    <dbReference type="NCBI Taxonomy" id="1209918"/>
    <lineage>
        <taxon>Eukaryota</taxon>
        <taxon>Fungi</taxon>
        <taxon>Dikarya</taxon>
        <taxon>Ascomycota</taxon>
        <taxon>Pezizomycotina</taxon>
        <taxon>Sordariomycetes</taxon>
        <taxon>Hypocreomycetidae</taxon>
        <taxon>Glomerellales</taxon>
        <taxon>Glomerellaceae</taxon>
        <taxon>Colletotrichum</taxon>
        <taxon>Colletotrichum acutatum species complex</taxon>
    </lineage>
</organism>
<dbReference type="AlphaFoldDB" id="A0AAJ0EZU3"/>